<evidence type="ECO:0000313" key="1">
    <source>
        <dbReference type="EMBL" id="KAJ0039810.1"/>
    </source>
</evidence>
<dbReference type="EMBL" id="CM047740">
    <property type="protein sequence ID" value="KAJ0039810.1"/>
    <property type="molecule type" value="Genomic_DNA"/>
</dbReference>
<proteinExistence type="predicted"/>
<reference evidence="2" key="1">
    <citation type="journal article" date="2023" name="G3 (Bethesda)">
        <title>Genome assembly and association tests identify interacting loci associated with vigor, precocity, and sex in interspecific pistachio rootstocks.</title>
        <authorList>
            <person name="Palmer W."/>
            <person name="Jacygrad E."/>
            <person name="Sagayaradj S."/>
            <person name="Cavanaugh K."/>
            <person name="Han R."/>
            <person name="Bertier L."/>
            <person name="Beede B."/>
            <person name="Kafkas S."/>
            <person name="Golino D."/>
            <person name="Preece J."/>
            <person name="Michelmore R."/>
        </authorList>
    </citation>
    <scope>NUCLEOTIDE SEQUENCE [LARGE SCALE GENOMIC DNA]</scope>
</reference>
<sequence length="3229" mass="363278">MPWKISLTNQSIMFLTNIIHRKLSALLQPWLQGEPELELKLGFIKSHAILKNLTLNSQCINQLLDEESSNSLFVKEVKVEQLILSFSHWFSTAFSFEIRGVHVTLSAREIKEERLRKDRKSSNLLSEDVKKSLSAIDPEGSALHDILERIMNISPSRNKIRTHILNLILNHCHLQILSIRLQLQLPVVDDSFAYILEVKELNAESQYFQQGCLLRGLVGAVFRPLKEIYFVINGRCFEIGYKRNDHTNTVCSSNELITSIKLDELQLVDFHIRVPELSLLFSPVDLNAFVYLGNLTSKESKHARNGRLLWKLASRKIGLVTSAPSLSLHNLVSLVSLWLRYVKTYEDLLFLLGYSADHLLKRSAVKMSQDKMFIASVKDSWEVISHIEKELPPEAIAQARRIARYKAASNVQHAEDSYRESFVIKHLKAFCKILPLLACIWKVMYKIFHLIVHFLFLFRFPIQESNVNRRIVSEHSCPHYCFILNLENVTLTVYPENLVDPVNERVESQTGISSSDFLSFCLSVDSLILMYMEDISEKSMFVSCGQLKVTSSTFIRAPIRKSSSKNLNFIASEKGHRKGRVSNVKSILWVEPAQMFLRSETNKSSSAVHSEGAFDPVLEKFLGEMWMNWKRFCMKFEDNEIEYSDNPWLLCEIKCFLTYPDLKSPDSGLWKCNLTVGKLNLALGDSSILSMALLLRQIQHALCWTEGNGRSKKLSGSPPTVTDRTGINCNGIYESYASGIKMGLLRILPEKHIQIGVLIAGPHIQISSGKVGFHGGNEDMNHLKGFHLEFDVHNIEIVVQPTTKSDLSSFTRFPGSDDAESECIRLQEPQLIDIPKSDDEKYASEGWISLCAYLRVNGLNAYLVDSVEKQQNQILLLKPITFQLSSFREYVHSLTTTVIAVTVALCGMATGFTIMSFTDELYVFLQVVVGSFTAASYALNSFDSVVYVPVQEFMGQDMVPLEHKNKENTGNSAPLICTSTLLSLNGTFKLKSSDLFFHNSRMSNKVSYMKKLDASNCKRSVDDFLDYGFWISVHQTCIDISCEEGKMEVFFDLSGVKSLMVRYEDHIGKSFDHLVLGKLLLQPHNCLHELSLSNCIFTLLLSHPHDASSSGTVRDAIDHSSSVNNFLLSVENSPLKDEYEKSIIWSSRFVQKLGFAPNTFTPAPSHWILINIAFGEVFMTSCSIKNGLVGTHQINKLLSSLSVGGEFQTVSWTIQGGLLFLEITALQMFVRCFSSYVDQIANLLSILQSSAEHIQNAEDVVDMTGPCVDYIEQSARGTLLTSQRAKRELLEAFAVDLSQFSVVIVIKDESGCVRELVLEIDAHVELGMTNLQKKFKFELSRLSILSQFLQEGVENEIQIPHFSSVTSNELSFGSIVGVGTVTAQYNDGNRSCDAASCSKGPVFENEFAMENCASQVFHLSHQNHILKHLGAFILTEKVENNWVGSGSISGFDMTISLSELQMTLSIISSFSEVFSGKMSSETTKRLHSNNQETDNSLKTVVPDGAIVAIQDVCQHTYFAVEDGENKYTLVGALHYSLVGERALFRVKYQNQGRWKSSVSWFSLISLYAKNDSGKPLRLNYRSGSCFVDICSTDDSKWALWRALSCESESYNGDVDWEARNQLVKDTFYLVNKKNDCAVAFIDGVPEFVRKPGNPFKFKLFDHLSVARDSLVSDSYSPGASGTNLYHIEHDDEGRNSGKSGGLPCIDITVDKVALTIVHELLDTKDRLPLLCGCISDTQLTVQILPTKARVISTSRALLSYFDAQRSLWRDLVRPVEICVYYRSSSQIQGSEIFSHKMPLHIYCRTEVNIFLTELSLDILLFVIGKLNLAGPFLIRSSRIFTNCCKVENQSGLNLQCLFYNQQSVTVGRKQSASIFLRHSTLANQPPDISSVVSIQLSLPGSFTTSSINLSLLEAHSFAWRTRILSAQDSRTYPGPFVVVDISRKSEDGLSIVVCPLIRIHNETGFSMELRFRRTQEQEDQFASVLLKPGETIDDSMAMFDAINFSGGLKKALMSLSVGNFLFSFRPENLDGLMNSKSSLSVEWSDELKGGKAVHLSGIFDKLSYEVRKALSVESEKHSFSTAHCALKSDDVHVSNMHFLIQSVRRDVPIIDPDKSSDGFENRNLPTALQEQREVFLLPTMQVSNLLHLEIQVLLTETELSSITSSENIGKQATIPCGSTAGFYVNPAIMYFTVTLTAFKSSCKPVNSSDWVKKLLKHKNDVRCLDIDLDFGGGKYFASLRLSRGQRGILEVVTQCPWIIYNIHLIYFLSFTAHTIKNETDVSLFLYAPNQKPLSRNEVEKFGSSIPPELGLFLPPKLTASWLLRSHKVKFKLFEDHSSEVLLDLDALSGLTEINLEVEEGSGVKHISRFGVSMGPSSGKVVVPSQTTSIVPRHVVVNETQQTIIVRQCYLQDDMAGMLHVNSKQRTTLQLRDGVNRKREFSLFENIIGKHRNDNDKSMMFIQFRLTESELGWSGPLCISSLGRFFLKFRKQSSQVTEPDNNVTEFATIHVAEEGSTLVVHFHRPPIFNLPYRIENRLQGSSITYYQKDSSEAEVLGSGRSVDYVWDDLTLPHKLIVLINDTHTLREINLDKVRPWKPFYKLKQHRGLASHLLLGKTLGDQRASFGELNGIEMVKVGYEICADGPTRVLRICEFSDGHRGDRIFKFCAKIQLRISHFAIHLLEHRKQDLDEGDATFYTPIVVARLANVNLDSIFTDRQKYNQICVQSLNVEHKWVGAPFAAMLRRHGLHNSDSNDCVLKIVCVLLSTGSNVQQVKYSSIVLQPVDLNLDEETLMRIVSFWRISVADSNTESRQFYFDHFEIHPIKIIANFLPGDSYSSYNSAQETLRSLLHSVVKVPSIKNMVVELNGVLVTHALITARELFSKCAKHYLWYVMRSIYIAKGSPLLPPAFSSIFDDLASSSLDVFFDPSHGLMNLPGFTLGTFKFISKCIYGKEFSGTKRYFGDLGKTLRTAGSNVLFAAVTEISDSVLKGAETSGFDGLVSGFHQGLLKLAMEPSLLGTALMGGGPDRKIKLDRTPGVDELYIEGYLQAMLDTMYRQEYLRVRVIDNQVFLKNLPPNNTLIDEIMDRVKGFLESKALLKGDPSRTSQPLRHLRGESEWKIGPTVLTLCEHLFVSFAIRMLRRQADKLITSIKWKKGSKADNRKAVVPAQQSAEEEHNMKYIWKWGIGKFVFSGIIAYIDGRLCRGIPNPVARRIVGGFLLSFLDRSENE</sequence>
<name>A0ACC0YP31_9ROSI</name>
<accession>A0ACC0YP31</accession>
<protein>
    <submittedName>
        <fullName evidence="1">Uncharacterized protein</fullName>
    </submittedName>
</protein>
<organism evidence="1 2">
    <name type="scientific">Pistacia integerrima</name>
    <dbReference type="NCBI Taxonomy" id="434235"/>
    <lineage>
        <taxon>Eukaryota</taxon>
        <taxon>Viridiplantae</taxon>
        <taxon>Streptophyta</taxon>
        <taxon>Embryophyta</taxon>
        <taxon>Tracheophyta</taxon>
        <taxon>Spermatophyta</taxon>
        <taxon>Magnoliopsida</taxon>
        <taxon>eudicotyledons</taxon>
        <taxon>Gunneridae</taxon>
        <taxon>Pentapetalae</taxon>
        <taxon>rosids</taxon>
        <taxon>malvids</taxon>
        <taxon>Sapindales</taxon>
        <taxon>Anacardiaceae</taxon>
        <taxon>Pistacia</taxon>
    </lineage>
</organism>
<evidence type="ECO:0000313" key="2">
    <source>
        <dbReference type="Proteomes" id="UP001163603"/>
    </source>
</evidence>
<comment type="caution">
    <text evidence="1">The sequence shown here is derived from an EMBL/GenBank/DDBJ whole genome shotgun (WGS) entry which is preliminary data.</text>
</comment>
<gene>
    <name evidence="1" type="ORF">Pint_28167</name>
</gene>
<keyword evidence="2" id="KW-1185">Reference proteome</keyword>
<dbReference type="Proteomes" id="UP001163603">
    <property type="component" value="Chromosome 5"/>
</dbReference>